<name>A0A2P6SEI7_ROSCH</name>
<accession>A0A2P6SEI7</accession>
<dbReference type="Gramene" id="PRQ57096">
    <property type="protein sequence ID" value="PRQ57096"/>
    <property type="gene ID" value="RchiOBHm_Chr1g0344511"/>
</dbReference>
<feature type="compositionally biased region" description="Polar residues" evidence="1">
    <location>
        <begin position="311"/>
        <end position="323"/>
    </location>
</feature>
<evidence type="ECO:0000313" key="3">
    <source>
        <dbReference type="EMBL" id="PRQ57096.1"/>
    </source>
</evidence>
<feature type="compositionally biased region" description="Low complexity" evidence="1">
    <location>
        <begin position="225"/>
        <end position="244"/>
    </location>
</feature>
<feature type="compositionally biased region" description="Low complexity" evidence="1">
    <location>
        <begin position="343"/>
        <end position="355"/>
    </location>
</feature>
<proteinExistence type="predicted"/>
<feature type="compositionally biased region" description="Polar residues" evidence="1">
    <location>
        <begin position="260"/>
        <end position="280"/>
    </location>
</feature>
<feature type="compositionally biased region" description="Low complexity" evidence="1">
    <location>
        <begin position="165"/>
        <end position="179"/>
    </location>
</feature>
<dbReference type="AlphaFoldDB" id="A0A2P6SEI7"/>
<comment type="caution">
    <text evidence="3">The sequence shown here is derived from an EMBL/GenBank/DDBJ whole genome shotgun (WGS) entry which is preliminary data.</text>
</comment>
<evidence type="ECO:0000256" key="2">
    <source>
        <dbReference type="SAM" id="Phobius"/>
    </source>
</evidence>
<keyword evidence="4" id="KW-1185">Reference proteome</keyword>
<evidence type="ECO:0000313" key="4">
    <source>
        <dbReference type="Proteomes" id="UP000238479"/>
    </source>
</evidence>
<feature type="compositionally biased region" description="Polar residues" evidence="1">
    <location>
        <begin position="180"/>
        <end position="216"/>
    </location>
</feature>
<feature type="compositionally biased region" description="Basic residues" evidence="1">
    <location>
        <begin position="155"/>
        <end position="164"/>
    </location>
</feature>
<feature type="compositionally biased region" description="Basic and acidic residues" evidence="1">
    <location>
        <begin position="362"/>
        <end position="373"/>
    </location>
</feature>
<evidence type="ECO:0000256" key="1">
    <source>
        <dbReference type="SAM" id="MobiDB-lite"/>
    </source>
</evidence>
<feature type="compositionally biased region" description="Basic and acidic residues" evidence="1">
    <location>
        <begin position="245"/>
        <end position="255"/>
    </location>
</feature>
<feature type="compositionally biased region" description="Polar residues" evidence="1">
    <location>
        <begin position="133"/>
        <end position="148"/>
    </location>
</feature>
<feature type="compositionally biased region" description="Basic and acidic residues" evidence="1">
    <location>
        <begin position="118"/>
        <end position="128"/>
    </location>
</feature>
<sequence length="398" mass="42633">MENQPNTRRHSQIDREPPTYKETVITGASKHAVLYNVVSNLFWALLDLLISIWRFGFGRQKPSTTVSGNQAVSGNTRDQNGSFPVGNTPQKHARKKVKANSSYSSTNAKSSPSQTQITKDDKPKDDQKPSTTVGNQAVSGNTRDQNGSFPVGKTPQKHARKKVKANSSNSSTNVKSSPSQTQITNQKPSTTVSGNQAVSGNTRDQNGSFPVGNTPQKHARKKVKANSSNSSTNAKSSPPSQTQITKDDKPKDDQKPSTTVSGNQAVSGNTRDQNGSFPVGNSSNSSTNAKSSPPSQTQITKDGRPRDVQKPSITVSDNQVSRNTGDDNGRFSVGNARKKDKASSSNSSTNARLSRPSQTQISKDDKPEDDRKPCIVVSGNQINDNKGHGNGIFSVGNT</sequence>
<protein>
    <submittedName>
        <fullName evidence="3">Uncharacterized protein</fullName>
    </submittedName>
</protein>
<keyword evidence="2" id="KW-0472">Membrane</keyword>
<keyword evidence="2" id="KW-0812">Transmembrane</keyword>
<dbReference type="EMBL" id="PDCK01000039">
    <property type="protein sequence ID" value="PRQ57096.1"/>
    <property type="molecule type" value="Genomic_DNA"/>
</dbReference>
<feature type="compositionally biased region" description="Polar residues" evidence="1">
    <location>
        <begin position="61"/>
        <end position="90"/>
    </location>
</feature>
<feature type="region of interest" description="Disordered" evidence="1">
    <location>
        <begin position="1"/>
        <end position="20"/>
    </location>
</feature>
<keyword evidence="2" id="KW-1133">Transmembrane helix</keyword>
<gene>
    <name evidence="3" type="ORF">RchiOBHm_Chr1g0344511</name>
</gene>
<dbReference type="Proteomes" id="UP000238479">
    <property type="component" value="Chromosome 1"/>
</dbReference>
<reference evidence="3 4" key="1">
    <citation type="journal article" date="2018" name="Nat. Genet.">
        <title>The Rosa genome provides new insights in the design of modern roses.</title>
        <authorList>
            <person name="Bendahmane M."/>
        </authorList>
    </citation>
    <scope>NUCLEOTIDE SEQUENCE [LARGE SCALE GENOMIC DNA]</scope>
    <source>
        <strain evidence="4">cv. Old Blush</strain>
    </source>
</reference>
<feature type="compositionally biased region" description="Low complexity" evidence="1">
    <location>
        <begin position="101"/>
        <end position="117"/>
    </location>
</feature>
<feature type="compositionally biased region" description="Low complexity" evidence="1">
    <location>
        <begin position="281"/>
        <end position="295"/>
    </location>
</feature>
<feature type="transmembrane region" description="Helical" evidence="2">
    <location>
        <begin position="33"/>
        <end position="53"/>
    </location>
</feature>
<organism evidence="3 4">
    <name type="scientific">Rosa chinensis</name>
    <name type="common">China rose</name>
    <dbReference type="NCBI Taxonomy" id="74649"/>
    <lineage>
        <taxon>Eukaryota</taxon>
        <taxon>Viridiplantae</taxon>
        <taxon>Streptophyta</taxon>
        <taxon>Embryophyta</taxon>
        <taxon>Tracheophyta</taxon>
        <taxon>Spermatophyta</taxon>
        <taxon>Magnoliopsida</taxon>
        <taxon>eudicotyledons</taxon>
        <taxon>Gunneridae</taxon>
        <taxon>Pentapetalae</taxon>
        <taxon>rosids</taxon>
        <taxon>fabids</taxon>
        <taxon>Rosales</taxon>
        <taxon>Rosaceae</taxon>
        <taxon>Rosoideae</taxon>
        <taxon>Rosoideae incertae sedis</taxon>
        <taxon>Rosa</taxon>
    </lineage>
</organism>
<feature type="region of interest" description="Disordered" evidence="1">
    <location>
        <begin position="60"/>
        <end position="398"/>
    </location>
</feature>